<sequence length="563" mass="62024">MSNTSFFSGTKAKTGFMLCSLLVVFGLLLTACGGANSTKTSAAKHDYLTIQTGPNGDFTRVFNPYAAVGGDPGTSGLIYETLLYINQLNGDVKPWLASSYNLSSDAKTLTFTTRSNVQWSDGQPFTAEDVAFTFNLLKQYPAADGNALWNYFQDVTATDDHTVTITLKQPYSPILWYAGGNTWILPKHIWSSVGDISKYPNPDPVGTGPFKLKSFTPQLYTMEQNTSFWGTKPAVKELRYPAYNSNTSVELDLNKGNLDWTGLFTPQIDKTFVKPDPTHHKYWFAPGGLVMIVLNNAKAPFNNIAVRKAISTALDRDQMYHVAESGYEPVAHPTGVIVPNFNSYLAPEYKDASFKLDTNAATKLLEDAGYKKGSDGIYADKDGNRLSFKLNVVTGWTDWVTICQIASQNLKAIGMDVTVNPLSYAAYTNALQMGDYDASINSPAGGPSPYFMYNGFLNSAGSAPIGQKASTNYARWMDKTTDDLLNQYVSTTDKDAQLKAVQGLEKVMVEQVPTVPLVYGVSWYEYNTTNFVNWPDKDHQYSVASPYTYPDAEQVVLNLQPAK</sequence>
<dbReference type="Gene3D" id="3.40.190.10">
    <property type="entry name" value="Periplasmic binding protein-like II"/>
    <property type="match status" value="1"/>
</dbReference>
<dbReference type="InterPro" id="IPR000914">
    <property type="entry name" value="SBP_5_dom"/>
</dbReference>
<gene>
    <name evidence="3" type="ORF">KTT_58530</name>
</gene>
<dbReference type="PIRSF" id="PIRSF002741">
    <property type="entry name" value="MppA"/>
    <property type="match status" value="1"/>
</dbReference>
<feature type="chain" id="PRO_5019502338" evidence="1">
    <location>
        <begin position="36"/>
        <end position="563"/>
    </location>
</feature>
<dbReference type="AlphaFoldDB" id="A0A402A9Y5"/>
<dbReference type="GO" id="GO:0015833">
    <property type="term" value="P:peptide transport"/>
    <property type="evidence" value="ECO:0007669"/>
    <property type="project" value="TreeGrafter"/>
</dbReference>
<dbReference type="RefSeq" id="WP_245994520.1">
    <property type="nucleotide sequence ID" value="NZ_BIFR01000002.1"/>
</dbReference>
<dbReference type="SUPFAM" id="SSF53850">
    <property type="entry name" value="Periplasmic binding protein-like II"/>
    <property type="match status" value="1"/>
</dbReference>
<organism evidence="3 4">
    <name type="scientific">Tengunoibacter tsumagoiensis</name>
    <dbReference type="NCBI Taxonomy" id="2014871"/>
    <lineage>
        <taxon>Bacteria</taxon>
        <taxon>Bacillati</taxon>
        <taxon>Chloroflexota</taxon>
        <taxon>Ktedonobacteria</taxon>
        <taxon>Ktedonobacterales</taxon>
        <taxon>Dictyobacteraceae</taxon>
        <taxon>Tengunoibacter</taxon>
    </lineage>
</organism>
<dbReference type="Proteomes" id="UP000287352">
    <property type="component" value="Unassembled WGS sequence"/>
</dbReference>
<dbReference type="InterPro" id="IPR030678">
    <property type="entry name" value="Peptide/Ni-bd"/>
</dbReference>
<comment type="caution">
    <text evidence="3">The sequence shown here is derived from an EMBL/GenBank/DDBJ whole genome shotgun (WGS) entry which is preliminary data.</text>
</comment>
<reference evidence="4" key="1">
    <citation type="submission" date="2018-12" db="EMBL/GenBank/DDBJ databases">
        <title>Tengunoibacter tsumagoiensis gen. nov., sp. nov., Dictyobacter kobayashii sp. nov., D. alpinus sp. nov., and D. joshuensis sp. nov. and description of Dictyobacteraceae fam. nov. within the order Ktedonobacterales isolated from Tengu-no-mugimeshi.</title>
        <authorList>
            <person name="Wang C.M."/>
            <person name="Zheng Y."/>
            <person name="Sakai Y."/>
            <person name="Toyoda A."/>
            <person name="Minakuchi Y."/>
            <person name="Abe K."/>
            <person name="Yokota A."/>
            <person name="Yabe S."/>
        </authorList>
    </citation>
    <scope>NUCLEOTIDE SEQUENCE [LARGE SCALE GENOMIC DNA]</scope>
    <source>
        <strain evidence="4">Uno3</strain>
    </source>
</reference>
<proteinExistence type="predicted"/>
<dbReference type="GO" id="GO:0042597">
    <property type="term" value="C:periplasmic space"/>
    <property type="evidence" value="ECO:0007669"/>
    <property type="project" value="UniProtKB-ARBA"/>
</dbReference>
<protein>
    <submittedName>
        <fullName evidence="3">Peptide ABC transporter substrate-binding protein</fullName>
    </submittedName>
</protein>
<dbReference type="Gene3D" id="3.90.76.10">
    <property type="entry name" value="Dipeptide-binding Protein, Domain 1"/>
    <property type="match status" value="1"/>
</dbReference>
<evidence type="ECO:0000259" key="2">
    <source>
        <dbReference type="Pfam" id="PF00496"/>
    </source>
</evidence>
<dbReference type="GO" id="GO:0043190">
    <property type="term" value="C:ATP-binding cassette (ABC) transporter complex"/>
    <property type="evidence" value="ECO:0007669"/>
    <property type="project" value="InterPro"/>
</dbReference>
<dbReference type="InterPro" id="IPR039424">
    <property type="entry name" value="SBP_5"/>
</dbReference>
<dbReference type="Gene3D" id="3.10.105.10">
    <property type="entry name" value="Dipeptide-binding Protein, Domain 3"/>
    <property type="match status" value="1"/>
</dbReference>
<evidence type="ECO:0000256" key="1">
    <source>
        <dbReference type="SAM" id="SignalP"/>
    </source>
</evidence>
<evidence type="ECO:0000313" key="3">
    <source>
        <dbReference type="EMBL" id="GCE15994.1"/>
    </source>
</evidence>
<dbReference type="EMBL" id="BIFR01000002">
    <property type="protein sequence ID" value="GCE15994.1"/>
    <property type="molecule type" value="Genomic_DNA"/>
</dbReference>
<keyword evidence="4" id="KW-1185">Reference proteome</keyword>
<evidence type="ECO:0000313" key="4">
    <source>
        <dbReference type="Proteomes" id="UP000287352"/>
    </source>
</evidence>
<keyword evidence="1" id="KW-0732">Signal</keyword>
<dbReference type="GO" id="GO:1904680">
    <property type="term" value="F:peptide transmembrane transporter activity"/>
    <property type="evidence" value="ECO:0007669"/>
    <property type="project" value="TreeGrafter"/>
</dbReference>
<feature type="domain" description="Solute-binding protein family 5" evidence="2">
    <location>
        <begin position="92"/>
        <end position="461"/>
    </location>
</feature>
<accession>A0A402A9Y5</accession>
<dbReference type="CDD" id="cd08509">
    <property type="entry name" value="PBP2_TmCBP_oligosaccharides_like"/>
    <property type="match status" value="1"/>
</dbReference>
<dbReference type="PANTHER" id="PTHR30290">
    <property type="entry name" value="PERIPLASMIC BINDING COMPONENT OF ABC TRANSPORTER"/>
    <property type="match status" value="1"/>
</dbReference>
<dbReference type="Pfam" id="PF00496">
    <property type="entry name" value="SBP_bac_5"/>
    <property type="match status" value="1"/>
</dbReference>
<feature type="signal peptide" evidence="1">
    <location>
        <begin position="1"/>
        <end position="35"/>
    </location>
</feature>
<name>A0A402A9Y5_9CHLR</name>